<sequence length="92" mass="10405">MALGTTTSLPLVAMPLRNRYLANYYSYNRNTESSFDDLNPHQIGIEWMDLKSPTVILILFTKTFRATISYTETLESCPSTASNRGGENCKYV</sequence>
<gene>
    <name evidence="1" type="ORF">AVEN_24584_1</name>
</gene>
<evidence type="ECO:0000313" key="1">
    <source>
        <dbReference type="EMBL" id="GBM38489.1"/>
    </source>
</evidence>
<proteinExistence type="predicted"/>
<reference evidence="1 2" key="1">
    <citation type="journal article" date="2019" name="Sci. Rep.">
        <title>Orb-weaving spider Araneus ventricosus genome elucidates the spidroin gene catalogue.</title>
        <authorList>
            <person name="Kono N."/>
            <person name="Nakamura H."/>
            <person name="Ohtoshi R."/>
            <person name="Moran D.A.P."/>
            <person name="Shinohara A."/>
            <person name="Yoshida Y."/>
            <person name="Fujiwara M."/>
            <person name="Mori M."/>
            <person name="Tomita M."/>
            <person name="Arakawa K."/>
        </authorList>
    </citation>
    <scope>NUCLEOTIDE SEQUENCE [LARGE SCALE GENOMIC DNA]</scope>
</reference>
<keyword evidence="2" id="KW-1185">Reference proteome</keyword>
<evidence type="ECO:0000313" key="2">
    <source>
        <dbReference type="Proteomes" id="UP000499080"/>
    </source>
</evidence>
<dbReference type="Proteomes" id="UP000499080">
    <property type="component" value="Unassembled WGS sequence"/>
</dbReference>
<dbReference type="AlphaFoldDB" id="A0A4Y2FDW2"/>
<name>A0A4Y2FDW2_ARAVE</name>
<comment type="caution">
    <text evidence="1">The sequence shown here is derived from an EMBL/GenBank/DDBJ whole genome shotgun (WGS) entry which is preliminary data.</text>
</comment>
<organism evidence="1 2">
    <name type="scientific">Araneus ventricosus</name>
    <name type="common">Orbweaver spider</name>
    <name type="synonym">Epeira ventricosa</name>
    <dbReference type="NCBI Taxonomy" id="182803"/>
    <lineage>
        <taxon>Eukaryota</taxon>
        <taxon>Metazoa</taxon>
        <taxon>Ecdysozoa</taxon>
        <taxon>Arthropoda</taxon>
        <taxon>Chelicerata</taxon>
        <taxon>Arachnida</taxon>
        <taxon>Araneae</taxon>
        <taxon>Araneomorphae</taxon>
        <taxon>Entelegynae</taxon>
        <taxon>Araneoidea</taxon>
        <taxon>Araneidae</taxon>
        <taxon>Araneus</taxon>
    </lineage>
</organism>
<accession>A0A4Y2FDW2</accession>
<protein>
    <submittedName>
        <fullName evidence="1">Uncharacterized protein</fullName>
    </submittedName>
</protein>
<dbReference type="EMBL" id="BGPR01000870">
    <property type="protein sequence ID" value="GBM38489.1"/>
    <property type="molecule type" value="Genomic_DNA"/>
</dbReference>